<dbReference type="SUPFAM" id="SSF63446">
    <property type="entry name" value="Type I dockerin domain"/>
    <property type="match status" value="1"/>
</dbReference>
<evidence type="ECO:0000313" key="3">
    <source>
        <dbReference type="Proteomes" id="UP000184394"/>
    </source>
</evidence>
<accession>A0A1M7K5Y5</accession>
<dbReference type="AlphaFoldDB" id="A0A1M7K5Y5"/>
<feature type="signal peptide" evidence="1">
    <location>
        <begin position="1"/>
        <end position="27"/>
    </location>
</feature>
<dbReference type="PROSITE" id="PS00018">
    <property type="entry name" value="EF_HAND_1"/>
    <property type="match status" value="1"/>
</dbReference>
<evidence type="ECO:0008006" key="4">
    <source>
        <dbReference type="Google" id="ProtNLM"/>
    </source>
</evidence>
<dbReference type="InterPro" id="IPR018247">
    <property type="entry name" value="EF_Hand_1_Ca_BS"/>
</dbReference>
<reference evidence="2 3" key="1">
    <citation type="submission" date="2016-11" db="EMBL/GenBank/DDBJ databases">
        <authorList>
            <person name="Jaros S."/>
            <person name="Januszkiewicz K."/>
            <person name="Wedrychowicz H."/>
        </authorList>
    </citation>
    <scope>NUCLEOTIDE SEQUENCE [LARGE SCALE GENOMIC DNA]</scope>
    <source>
        <strain evidence="2 3">Y1</strain>
    </source>
</reference>
<gene>
    <name evidence="2" type="ORF">SAMN04487860_107132</name>
</gene>
<evidence type="ECO:0000313" key="2">
    <source>
        <dbReference type="EMBL" id="SHM60668.1"/>
    </source>
</evidence>
<dbReference type="Proteomes" id="UP000184394">
    <property type="component" value="Unassembled WGS sequence"/>
</dbReference>
<dbReference type="EMBL" id="FRCT01000007">
    <property type="protein sequence ID" value="SHM60668.1"/>
    <property type="molecule type" value="Genomic_DNA"/>
</dbReference>
<evidence type="ECO:0000256" key="1">
    <source>
        <dbReference type="SAM" id="SignalP"/>
    </source>
</evidence>
<organism evidence="2 3">
    <name type="scientific">Ruminococcus flavefaciens</name>
    <dbReference type="NCBI Taxonomy" id="1265"/>
    <lineage>
        <taxon>Bacteria</taxon>
        <taxon>Bacillati</taxon>
        <taxon>Bacillota</taxon>
        <taxon>Clostridia</taxon>
        <taxon>Eubacteriales</taxon>
        <taxon>Oscillospiraceae</taxon>
        <taxon>Ruminococcus</taxon>
    </lineage>
</organism>
<feature type="chain" id="PRO_5012636035" description="Dockerin domain-containing protein" evidence="1">
    <location>
        <begin position="28"/>
        <end position="1162"/>
    </location>
</feature>
<protein>
    <recommendedName>
        <fullName evidence="4">Dockerin domain-containing protein</fullName>
    </recommendedName>
</protein>
<dbReference type="CDD" id="cd14256">
    <property type="entry name" value="Dockerin_I"/>
    <property type="match status" value="1"/>
</dbReference>
<dbReference type="OrthoDB" id="1813817at2"/>
<dbReference type="GO" id="GO:0000272">
    <property type="term" value="P:polysaccharide catabolic process"/>
    <property type="evidence" value="ECO:0007669"/>
    <property type="project" value="InterPro"/>
</dbReference>
<dbReference type="InterPro" id="IPR036439">
    <property type="entry name" value="Dockerin_dom_sf"/>
</dbReference>
<name>A0A1M7K5Y5_RUMFL</name>
<proteinExistence type="predicted"/>
<dbReference type="Gene3D" id="1.10.1330.10">
    <property type="entry name" value="Dockerin domain"/>
    <property type="match status" value="1"/>
</dbReference>
<dbReference type="RefSeq" id="WP_072950912.1">
    <property type="nucleotide sequence ID" value="NZ_FRCT01000007.1"/>
</dbReference>
<sequence length="1162" mass="131639">MKKKIMSIMLAAACLTAPFAGTATAYAAESAPSRDILKGDANCDNEVDMSDIVLIMQALANPNKYGEGGTAETHLTAQGKLNADIDGDGLTVGDAQAIQKMLLGITDSTVSSKPCPTQRIVLNYESFCKLGETLKVDAAMGDSYSYHEEYGGYPTFDTPGHAEYGINACDLGTYKKIDNSPLIINGEKSEYKKVYTKDDMKSLDISRKYDDYASYHHETAEIDFSNYEIGSSGNIDFHFYWIYDEENPYDASSKYSGMSTIIGFYVGEKAIAIGASADDAKLRYIAEYGAQSDVQSALGDIVSIRTPYDPAMSNWSGIGILLEFDSPEYNVSLEAADGHFTYWDIKAGSGPIKNMGTTYEIGKTGYIFWTPDDLRYPENYETEIIVKGTNGDKSVELGKIYVTQGESSKLTASLEMPDTAPLTPLTQPIGVKSLNDAVTTIANYDLKDYDEHYHDSYKQMFASFKNDGYIYHFTEKDGAEKIQLSGMALMSRMSYEDIGIIYNVNYKGKKYQICYYLNDSDYASASFREYFDSRLGFKVAKTIDDKYIILDNGKNDISAFFNIDDSHYCKVRTYDSEADLTELLNVLSCEKISLEKDITPSEPTTIGFNSYEEYTKYIEENGLADKIVTYDQLTQYGKFVQFSINSRWMYDNSFSLFYIFNDGSGKNYDLIINDLPQYSEDLVAYPKLTDAQINKSDMRTANTNADNAYYEFNDKYYIYSKGNLAQIKWFDEKHAYILIGNPMLNDYPKVDNTYMAKLLDISSANIDNSEYLIGGAESSSASTTQRLVLNCDSFCAKGEVLKVDMAMGDILSRQNYSDYDSDGYPNSGHHEYSIMATENYKIIDDERLLINGEKSMFTKEFAKEDLESIDISANIGCYDLYHHETAEIDFSNYKTGNTGCITFRFGWKADEKKRFMEQTMYFYVGENGIGISNNGWEAAQIAYEAKSDDDIMFYDSIYVKWNGKEVMSNLYEKLRKPSNEVLTINFKLSSSPDYNYVYKGKKLSEYANANYSEYMEKLRDLMGYGPTLKYGEIVYTTGTPTGMKWTKEWYEDRVEYFGEELLSKYIVDGEFLEEKLRLDINELMKENRIANDEAEKAYYRHIADEAVKQLDKQNIRYEYMNDPKRLVIYVTVDEFKALSLDNIARYGLDISVANGLGVDAIT</sequence>
<keyword evidence="1" id="KW-0732">Signal</keyword>